<dbReference type="EMBL" id="MCRJ01000288">
    <property type="protein sequence ID" value="ODN65432.1"/>
    <property type="molecule type" value="Genomic_DNA"/>
</dbReference>
<evidence type="ECO:0000256" key="2">
    <source>
        <dbReference type="ARBA" id="ARBA00022448"/>
    </source>
</evidence>
<keyword evidence="3" id="KW-0547">Nucleotide-binding</keyword>
<dbReference type="PANTHER" id="PTHR45772">
    <property type="entry name" value="CONSERVED COMPONENT OF ABC TRANSPORTER FOR NATURAL AMINO ACIDS-RELATED"/>
    <property type="match status" value="1"/>
</dbReference>
<dbReference type="InterPro" id="IPR017871">
    <property type="entry name" value="ABC_transporter-like_CS"/>
</dbReference>
<organism evidence="7 8">
    <name type="scientific">Methylobrevis pamukkalensis</name>
    <dbReference type="NCBI Taxonomy" id="1439726"/>
    <lineage>
        <taxon>Bacteria</taxon>
        <taxon>Pseudomonadati</taxon>
        <taxon>Pseudomonadota</taxon>
        <taxon>Alphaproteobacteria</taxon>
        <taxon>Hyphomicrobiales</taxon>
        <taxon>Pleomorphomonadaceae</taxon>
        <taxon>Methylobrevis</taxon>
    </lineage>
</organism>
<feature type="domain" description="ABC transporter" evidence="6">
    <location>
        <begin position="3"/>
        <end position="193"/>
    </location>
</feature>
<dbReference type="PROSITE" id="PS00211">
    <property type="entry name" value="ABC_TRANSPORTER_1"/>
    <property type="match status" value="1"/>
</dbReference>
<feature type="region of interest" description="Disordered" evidence="5">
    <location>
        <begin position="197"/>
        <end position="220"/>
    </location>
</feature>
<proteinExistence type="inferred from homology"/>
<dbReference type="EC" id="3.6.3.-" evidence="7"/>
<evidence type="ECO:0000259" key="6">
    <source>
        <dbReference type="PROSITE" id="PS50893"/>
    </source>
</evidence>
<feature type="compositionally biased region" description="Basic and acidic residues" evidence="5">
    <location>
        <begin position="203"/>
        <end position="220"/>
    </location>
</feature>
<dbReference type="GO" id="GO:0016887">
    <property type="term" value="F:ATP hydrolysis activity"/>
    <property type="evidence" value="ECO:0007669"/>
    <property type="project" value="InterPro"/>
</dbReference>
<protein>
    <submittedName>
        <fullName evidence="7">Lipopolysaccharide export system ATP-binding protein LptB</fullName>
        <ecNumber evidence="7">3.6.3.-</ecNumber>
    </submittedName>
</protein>
<evidence type="ECO:0000256" key="5">
    <source>
        <dbReference type="SAM" id="MobiDB-lite"/>
    </source>
</evidence>
<evidence type="ECO:0000313" key="7">
    <source>
        <dbReference type="EMBL" id="ODN65432.1"/>
    </source>
</evidence>
<reference evidence="7 8" key="1">
    <citation type="submission" date="2016-07" db="EMBL/GenBank/DDBJ databases">
        <title>Draft Genome Sequence of Methylobrevis pamukkalensis PK2.</title>
        <authorList>
            <person name="Vasilenko O.V."/>
            <person name="Doronina N.V."/>
            <person name="Shmareva M.N."/>
            <person name="Tarlachkov S.V."/>
            <person name="Mustakhimov I."/>
            <person name="Trotsenko Y.A."/>
        </authorList>
    </citation>
    <scope>NUCLEOTIDE SEQUENCE [LARGE SCALE GENOMIC DNA]</scope>
    <source>
        <strain evidence="7 8">PK2</strain>
    </source>
</reference>
<comment type="caution">
    <text evidence="7">The sequence shown here is derived from an EMBL/GenBank/DDBJ whole genome shotgun (WGS) entry which is preliminary data.</text>
</comment>
<sequence length="220" mass="24088">MVLDGERIDGLPAHRIAAHGIARTYQNVRLFPNMTGEGNVLVGYHRRLSSRFFEAVLGTPRFRAEERRARAEAGAMLDFCGIAHRVGTLARHLSYGDQRRLEIARAIVARPKLLMLDEPAAGMNPSEGAALVRLIDRIRGELGITVILIEHHMRVVMAIAEAITVIDRGAVLAEGPPAAIQADARVIDAYLGKRSARTGTTETEAREIHPGDTHLRTQPA</sequence>
<dbReference type="GO" id="GO:0005524">
    <property type="term" value="F:ATP binding"/>
    <property type="evidence" value="ECO:0007669"/>
    <property type="project" value="UniProtKB-KW"/>
</dbReference>
<dbReference type="InterPro" id="IPR051120">
    <property type="entry name" value="ABC_AA/LPS_Transport"/>
</dbReference>
<dbReference type="Gene3D" id="3.40.50.300">
    <property type="entry name" value="P-loop containing nucleotide triphosphate hydrolases"/>
    <property type="match status" value="1"/>
</dbReference>
<dbReference type="GO" id="GO:0005886">
    <property type="term" value="C:plasma membrane"/>
    <property type="evidence" value="ECO:0007669"/>
    <property type="project" value="TreeGrafter"/>
</dbReference>
<gene>
    <name evidence="7" type="primary">lptB_4</name>
    <name evidence="7" type="ORF">A6302_04538</name>
</gene>
<dbReference type="InterPro" id="IPR027417">
    <property type="entry name" value="P-loop_NTPase"/>
</dbReference>
<evidence type="ECO:0000256" key="3">
    <source>
        <dbReference type="ARBA" id="ARBA00022741"/>
    </source>
</evidence>
<dbReference type="InterPro" id="IPR032823">
    <property type="entry name" value="BCA_ABC_TP_C"/>
</dbReference>
<dbReference type="Pfam" id="PF12399">
    <property type="entry name" value="BCA_ABC_TP_C"/>
    <property type="match status" value="1"/>
</dbReference>
<dbReference type="Proteomes" id="UP000094622">
    <property type="component" value="Unassembled WGS sequence"/>
</dbReference>
<dbReference type="PANTHER" id="PTHR45772:SF9">
    <property type="entry name" value="CONSERVED COMPONENT OF ABC TRANSPORTER FOR NATURAL AMINO ACIDS"/>
    <property type="match status" value="1"/>
</dbReference>
<evidence type="ECO:0000256" key="4">
    <source>
        <dbReference type="ARBA" id="ARBA00022840"/>
    </source>
</evidence>
<dbReference type="Pfam" id="PF00005">
    <property type="entry name" value="ABC_tran"/>
    <property type="match status" value="1"/>
</dbReference>
<dbReference type="PROSITE" id="PS50893">
    <property type="entry name" value="ABC_TRANSPORTER_2"/>
    <property type="match status" value="1"/>
</dbReference>
<keyword evidence="4 7" id="KW-0067">ATP-binding</keyword>
<dbReference type="InterPro" id="IPR003439">
    <property type="entry name" value="ABC_transporter-like_ATP-bd"/>
</dbReference>
<keyword evidence="2" id="KW-0813">Transport</keyword>
<keyword evidence="7" id="KW-0378">Hydrolase</keyword>
<dbReference type="SUPFAM" id="SSF52540">
    <property type="entry name" value="P-loop containing nucleoside triphosphate hydrolases"/>
    <property type="match status" value="1"/>
</dbReference>
<keyword evidence="8" id="KW-1185">Reference proteome</keyword>
<evidence type="ECO:0000313" key="8">
    <source>
        <dbReference type="Proteomes" id="UP000094622"/>
    </source>
</evidence>
<accession>A0A1E3GN06</accession>
<dbReference type="PATRIC" id="fig|1439726.3.peg.4858"/>
<name>A0A1E3GN06_9HYPH</name>
<evidence type="ECO:0000256" key="1">
    <source>
        <dbReference type="ARBA" id="ARBA00005417"/>
    </source>
</evidence>
<comment type="similarity">
    <text evidence="1">Belongs to the ABC transporter superfamily.</text>
</comment>
<dbReference type="AlphaFoldDB" id="A0A1E3GN06"/>